<reference evidence="2" key="1">
    <citation type="submission" date="2021-03" db="EMBL/GenBank/DDBJ databases">
        <title>Draft genome sequence of rust myrtle Austropuccinia psidii MF-1, a brazilian biotype.</title>
        <authorList>
            <person name="Quecine M.C."/>
            <person name="Pachon D.M.R."/>
            <person name="Bonatelli M.L."/>
            <person name="Correr F.H."/>
            <person name="Franceschini L.M."/>
            <person name="Leite T.F."/>
            <person name="Margarido G.R.A."/>
            <person name="Almeida C.A."/>
            <person name="Ferrarezi J.A."/>
            <person name="Labate C.A."/>
        </authorList>
    </citation>
    <scope>NUCLEOTIDE SEQUENCE</scope>
    <source>
        <strain evidence="2">MF-1</strain>
    </source>
</reference>
<organism evidence="2 3">
    <name type="scientific">Austropuccinia psidii MF-1</name>
    <dbReference type="NCBI Taxonomy" id="1389203"/>
    <lineage>
        <taxon>Eukaryota</taxon>
        <taxon>Fungi</taxon>
        <taxon>Dikarya</taxon>
        <taxon>Basidiomycota</taxon>
        <taxon>Pucciniomycotina</taxon>
        <taxon>Pucciniomycetes</taxon>
        <taxon>Pucciniales</taxon>
        <taxon>Sphaerophragmiaceae</taxon>
        <taxon>Austropuccinia</taxon>
    </lineage>
</organism>
<sequence length="207" mass="23143">MGKRGPRGEVHHPEGQVDPKPQVGPPEHNFGPNLSSSKNGQKDPRTQIGHHLRSIKASLKFRGRPLLHQGTPYQRIQAWCIYGIKYHYAPFLISNPTVMFSGHNYVFPIEVPKSITHFKGRLFSHSVLQSLGATRRAFEDPNHLSLQELGCIFFSGLFQGVINNSISCQGIKYFSIPWTPQLVHTGCIQATCMALALLGQFIFHCGN</sequence>
<proteinExistence type="predicted"/>
<dbReference type="EMBL" id="AVOT02037292">
    <property type="protein sequence ID" value="MBW0531967.1"/>
    <property type="molecule type" value="Genomic_DNA"/>
</dbReference>
<keyword evidence="3" id="KW-1185">Reference proteome</keyword>
<dbReference type="Proteomes" id="UP000765509">
    <property type="component" value="Unassembled WGS sequence"/>
</dbReference>
<evidence type="ECO:0000313" key="3">
    <source>
        <dbReference type="Proteomes" id="UP000765509"/>
    </source>
</evidence>
<feature type="region of interest" description="Disordered" evidence="1">
    <location>
        <begin position="1"/>
        <end position="46"/>
    </location>
</feature>
<protein>
    <submittedName>
        <fullName evidence="2">Uncharacterized protein</fullName>
    </submittedName>
</protein>
<name>A0A9Q3F5M5_9BASI</name>
<evidence type="ECO:0000313" key="2">
    <source>
        <dbReference type="EMBL" id="MBW0531967.1"/>
    </source>
</evidence>
<gene>
    <name evidence="2" type="ORF">O181_071682</name>
</gene>
<evidence type="ECO:0000256" key="1">
    <source>
        <dbReference type="SAM" id="MobiDB-lite"/>
    </source>
</evidence>
<dbReference type="AlphaFoldDB" id="A0A9Q3F5M5"/>
<comment type="caution">
    <text evidence="2">The sequence shown here is derived from an EMBL/GenBank/DDBJ whole genome shotgun (WGS) entry which is preliminary data.</text>
</comment>
<accession>A0A9Q3F5M5</accession>
<feature type="compositionally biased region" description="Basic and acidic residues" evidence="1">
    <location>
        <begin position="1"/>
        <end position="17"/>
    </location>
</feature>